<reference evidence="1 2" key="1">
    <citation type="submission" date="2016-07" db="EMBL/GenBank/DDBJ databases">
        <title>Pervasive Adenine N6-methylation of Active Genes in Fungi.</title>
        <authorList>
            <consortium name="DOE Joint Genome Institute"/>
            <person name="Mondo S.J."/>
            <person name="Dannebaum R.O."/>
            <person name="Kuo R.C."/>
            <person name="Labutti K."/>
            <person name="Haridas S."/>
            <person name="Kuo A."/>
            <person name="Salamov A."/>
            <person name="Ahrendt S.R."/>
            <person name="Lipzen A."/>
            <person name="Sullivan W."/>
            <person name="Andreopoulos W.B."/>
            <person name="Clum A."/>
            <person name="Lindquist E."/>
            <person name="Daum C."/>
            <person name="Ramamoorthy G.K."/>
            <person name="Gryganskyi A."/>
            <person name="Culley D."/>
            <person name="Magnuson J.K."/>
            <person name="James T.Y."/>
            <person name="O'Malley M.A."/>
            <person name="Stajich J.E."/>
            <person name="Spatafora J.W."/>
            <person name="Visel A."/>
            <person name="Grigoriev I.V."/>
        </authorList>
    </citation>
    <scope>NUCLEOTIDE SEQUENCE [LARGE SCALE GENOMIC DNA]</scope>
    <source>
        <strain evidence="1 2">NRRL 1336</strain>
    </source>
</reference>
<gene>
    <name evidence="1" type="ORF">BCR42DRAFT_175715</name>
</gene>
<comment type="caution">
    <text evidence="1">The sequence shown here is derived from an EMBL/GenBank/DDBJ whole genome shotgun (WGS) entry which is preliminary data.</text>
</comment>
<sequence length="186" mass="20822">MSTPRSSRRAIRFILVVVFCFGVLSWSSSLYFETPDPHSLLTKETQPAASFELSDALGSARNTTWPEDPSTHPEYHPHVSIRKTVPELSFIQRLQIYETQGHNTTSLSQLPSIKSPSSSESRTITTIIHAIDPQSLRLQLDALTTQTMAIHTIWIICTSELQSTAEHPLGIPFHLEVLVPLLGFLF</sequence>
<name>A0A1X2HZL8_9FUNG</name>
<organism evidence="1 2">
    <name type="scientific">Absidia repens</name>
    <dbReference type="NCBI Taxonomy" id="90262"/>
    <lineage>
        <taxon>Eukaryota</taxon>
        <taxon>Fungi</taxon>
        <taxon>Fungi incertae sedis</taxon>
        <taxon>Mucoromycota</taxon>
        <taxon>Mucoromycotina</taxon>
        <taxon>Mucoromycetes</taxon>
        <taxon>Mucorales</taxon>
        <taxon>Cunninghamellaceae</taxon>
        <taxon>Absidia</taxon>
    </lineage>
</organism>
<protein>
    <submittedName>
        <fullName evidence="1">Uncharacterized protein</fullName>
    </submittedName>
</protein>
<proteinExistence type="predicted"/>
<dbReference type="STRING" id="90262.A0A1X2HZL8"/>
<dbReference type="AlphaFoldDB" id="A0A1X2HZL8"/>
<evidence type="ECO:0000313" key="2">
    <source>
        <dbReference type="Proteomes" id="UP000193560"/>
    </source>
</evidence>
<keyword evidence="2" id="KW-1185">Reference proteome</keyword>
<dbReference type="EMBL" id="MCGE01000041">
    <property type="protein sequence ID" value="ORZ06066.1"/>
    <property type="molecule type" value="Genomic_DNA"/>
</dbReference>
<accession>A0A1X2HZL8</accession>
<evidence type="ECO:0000313" key="1">
    <source>
        <dbReference type="EMBL" id="ORZ06066.1"/>
    </source>
</evidence>
<dbReference type="Proteomes" id="UP000193560">
    <property type="component" value="Unassembled WGS sequence"/>
</dbReference>